<dbReference type="Proteomes" id="UP000322307">
    <property type="component" value="Unassembled WGS sequence"/>
</dbReference>
<evidence type="ECO:0000256" key="1">
    <source>
        <dbReference type="SAM" id="Phobius"/>
    </source>
</evidence>
<proteinExistence type="predicted"/>
<accession>A0A5C8FKB6</accession>
<dbReference type="RefSeq" id="WP_147718459.1">
    <property type="nucleotide sequence ID" value="NZ_SAYE01000015.1"/>
</dbReference>
<name>A0A5C8FKB6_9SPIR</name>
<dbReference type="EMBL" id="SAYE01000015">
    <property type="protein sequence ID" value="TXJ49120.1"/>
    <property type="molecule type" value="Genomic_DNA"/>
</dbReference>
<protein>
    <submittedName>
        <fullName evidence="2">Uncharacterized protein</fullName>
    </submittedName>
</protein>
<keyword evidence="1" id="KW-1133">Transmembrane helix</keyword>
<evidence type="ECO:0000313" key="3">
    <source>
        <dbReference type="Proteomes" id="UP000322307"/>
    </source>
</evidence>
<comment type="caution">
    <text evidence="2">The sequence shown here is derived from an EMBL/GenBank/DDBJ whole genome shotgun (WGS) entry which is preliminary data.</text>
</comment>
<reference evidence="2 3" key="1">
    <citation type="journal article" date="1992" name="Lakartidningen">
        <title>[Penicillin V and not amoxicillin is the first choice preparation in acute otitis].</title>
        <authorList>
            <person name="Kamme C."/>
            <person name="Lundgren K."/>
            <person name="Prellner K."/>
        </authorList>
    </citation>
    <scope>NUCLEOTIDE SEQUENCE [LARGE SCALE GENOMIC DNA]</scope>
    <source>
        <strain evidence="2 3">PC3939II</strain>
    </source>
</reference>
<keyword evidence="1" id="KW-0812">Transmembrane</keyword>
<gene>
    <name evidence="2" type="ORF">EPJ84_09075</name>
</gene>
<evidence type="ECO:0000313" key="2">
    <source>
        <dbReference type="EMBL" id="TXJ49120.1"/>
    </source>
</evidence>
<dbReference type="AlphaFoldDB" id="A0A5C8FKB6"/>
<organism evidence="2 3">
    <name type="scientific">Brachyspira aalborgi</name>
    <dbReference type="NCBI Taxonomy" id="29522"/>
    <lineage>
        <taxon>Bacteria</taxon>
        <taxon>Pseudomonadati</taxon>
        <taxon>Spirochaetota</taxon>
        <taxon>Spirochaetia</taxon>
        <taxon>Brachyspirales</taxon>
        <taxon>Brachyspiraceae</taxon>
        <taxon>Brachyspira</taxon>
    </lineage>
</organism>
<feature type="transmembrane region" description="Helical" evidence="1">
    <location>
        <begin position="31"/>
        <end position="53"/>
    </location>
</feature>
<sequence>MRMRKISYLLIYLIFTYMLYAQEEQVASGNPLISIGMMIVIFVIFGFLFRYVIKLIKAIIDYLNRH</sequence>
<keyword evidence="1" id="KW-0472">Membrane</keyword>